<dbReference type="SUPFAM" id="SSF48452">
    <property type="entry name" value="TPR-like"/>
    <property type="match status" value="1"/>
</dbReference>
<comment type="subcellular location">
    <subcellularLocation>
        <location evidence="1">Cell outer membrane</location>
    </subcellularLocation>
</comment>
<dbReference type="GO" id="GO:0009279">
    <property type="term" value="C:cell outer membrane"/>
    <property type="evidence" value="ECO:0007669"/>
    <property type="project" value="UniProtKB-SubCell"/>
</dbReference>
<dbReference type="Proteomes" id="UP000261088">
    <property type="component" value="Unassembled WGS sequence"/>
</dbReference>
<sequence length="480" mass="53796">MKKYVYAIMLFAMCMSCKDGSDLLDPAVGGITEEDVFTDAQNSMLFLNDIYGDLVPVIPQTGNKGMRWPGNDVMLDVTTDNGSSNLGTSSAFYEFNVGSWTPLSGESFFWVKEWKDNWASIRSCNLFLSHVDEIPLSDEYQFTEKVRAIRKGECVFLKAFFYAELLKQFGGLPIADKVYSLDDEMNNPRNTFDETVNYITDLCDKAAALLPENHPDVDYGRATKGAALALKARVLLYSASPLWNNPSKPEDSPFRGKFDETKWKKAAQAAADVINLNQYELHSNISDLFLTRVNREFIFVHMNQPCSWMTSISIPKNLCPTGRNDKSGCNQVTYNLIKEYEILKDGKAYSIDDAASGYDDQNPYINRDPRFYRDCLFNGSIYQGKVAQLGEAEGGAPNPPHNPVEISGFNTHVHSVKFADWDLVLNFDARDPGKGMSTNQNFPYIRYAEVLLNYAEAMNEAFGPEVDGLGNGKTALWAVN</sequence>
<dbReference type="AlphaFoldDB" id="A0A3R5X2V0"/>
<organism evidence="8 11">
    <name type="scientific">Parabacteroides merdae</name>
    <dbReference type="NCBI Taxonomy" id="46503"/>
    <lineage>
        <taxon>Bacteria</taxon>
        <taxon>Pseudomonadati</taxon>
        <taxon>Bacteroidota</taxon>
        <taxon>Bacteroidia</taxon>
        <taxon>Bacteroidales</taxon>
        <taxon>Tannerellaceae</taxon>
        <taxon>Parabacteroides</taxon>
    </lineage>
</organism>
<comment type="caution">
    <text evidence="8">The sequence shown here is derived from an EMBL/GenBank/DDBJ whole genome shotgun (WGS) entry which is preliminary data.</text>
</comment>
<name>A0A3R5X2V0_9BACT</name>
<keyword evidence="3" id="KW-0732">Signal</keyword>
<evidence type="ECO:0000256" key="4">
    <source>
        <dbReference type="ARBA" id="ARBA00023136"/>
    </source>
</evidence>
<dbReference type="InterPro" id="IPR012944">
    <property type="entry name" value="SusD_RagB_dom"/>
</dbReference>
<dbReference type="Pfam" id="PF14322">
    <property type="entry name" value="SusD-like_3"/>
    <property type="match status" value="1"/>
</dbReference>
<dbReference type="Pfam" id="PF07980">
    <property type="entry name" value="SusD_RagB"/>
    <property type="match status" value="1"/>
</dbReference>
<proteinExistence type="inferred from homology"/>
<dbReference type="Proteomes" id="UP000437446">
    <property type="component" value="Unassembled WGS sequence"/>
</dbReference>
<accession>A0A3R5X2V0</accession>
<evidence type="ECO:0000259" key="7">
    <source>
        <dbReference type="Pfam" id="PF14322"/>
    </source>
</evidence>
<evidence type="ECO:0000313" key="11">
    <source>
        <dbReference type="Proteomes" id="UP000437446"/>
    </source>
</evidence>
<feature type="domain" description="RagB/SusD" evidence="6">
    <location>
        <begin position="321"/>
        <end position="464"/>
    </location>
</feature>
<feature type="domain" description="SusD-like N-terminal" evidence="7">
    <location>
        <begin position="111"/>
        <end position="236"/>
    </location>
</feature>
<evidence type="ECO:0000313" key="10">
    <source>
        <dbReference type="Proteomes" id="UP000261088"/>
    </source>
</evidence>
<evidence type="ECO:0000259" key="6">
    <source>
        <dbReference type="Pfam" id="PF07980"/>
    </source>
</evidence>
<dbReference type="Gene3D" id="1.25.40.390">
    <property type="match status" value="1"/>
</dbReference>
<dbReference type="EMBL" id="WNCR01000001">
    <property type="protein sequence ID" value="MTU27833.1"/>
    <property type="molecule type" value="Genomic_DNA"/>
</dbReference>
<keyword evidence="5" id="KW-0998">Cell outer membrane</keyword>
<evidence type="ECO:0000313" key="8">
    <source>
        <dbReference type="EMBL" id="MTU27833.1"/>
    </source>
</evidence>
<keyword evidence="4" id="KW-0472">Membrane</keyword>
<comment type="similarity">
    <text evidence="2">Belongs to the SusD family.</text>
</comment>
<evidence type="ECO:0000256" key="1">
    <source>
        <dbReference type="ARBA" id="ARBA00004442"/>
    </source>
</evidence>
<evidence type="ECO:0000256" key="5">
    <source>
        <dbReference type="ARBA" id="ARBA00023237"/>
    </source>
</evidence>
<evidence type="ECO:0000313" key="9">
    <source>
        <dbReference type="EMBL" id="RGN52930.1"/>
    </source>
</evidence>
<reference evidence="8 11" key="2">
    <citation type="journal article" date="2019" name="Nat. Med.">
        <title>A library of human gut bacterial isolates paired with longitudinal multiomics data enables mechanistic microbiome research.</title>
        <authorList>
            <person name="Poyet M."/>
            <person name="Groussin M."/>
            <person name="Gibbons S.M."/>
            <person name="Avila-Pacheco J."/>
            <person name="Jiang X."/>
            <person name="Kearney S.M."/>
            <person name="Perrotta A.R."/>
            <person name="Berdy B."/>
            <person name="Zhao S."/>
            <person name="Lieberman T.D."/>
            <person name="Swanson P.K."/>
            <person name="Smith M."/>
            <person name="Roesemann S."/>
            <person name="Alexander J.E."/>
            <person name="Rich S.A."/>
            <person name="Livny J."/>
            <person name="Vlamakis H."/>
            <person name="Clish C."/>
            <person name="Bullock K."/>
            <person name="Deik A."/>
            <person name="Scott J."/>
            <person name="Pierce K.A."/>
            <person name="Xavier R.J."/>
            <person name="Alm E.J."/>
        </authorList>
    </citation>
    <scope>NUCLEOTIDE SEQUENCE [LARGE SCALE GENOMIC DNA]</scope>
    <source>
        <strain evidence="8 11">BIOML-A25</strain>
    </source>
</reference>
<evidence type="ECO:0000256" key="3">
    <source>
        <dbReference type="ARBA" id="ARBA00022729"/>
    </source>
</evidence>
<dbReference type="EMBL" id="QSUP01000004">
    <property type="protein sequence ID" value="RGN52930.1"/>
    <property type="molecule type" value="Genomic_DNA"/>
</dbReference>
<dbReference type="InterPro" id="IPR011990">
    <property type="entry name" value="TPR-like_helical_dom_sf"/>
</dbReference>
<protein>
    <submittedName>
        <fullName evidence="8">RagB/SusD family nutrient uptake outer membrane protein</fullName>
    </submittedName>
</protein>
<reference evidence="9 10" key="1">
    <citation type="submission" date="2018-08" db="EMBL/GenBank/DDBJ databases">
        <title>A genome reference for cultivated species of the human gut microbiota.</title>
        <authorList>
            <person name="Zou Y."/>
            <person name="Xue W."/>
            <person name="Luo G."/>
        </authorList>
    </citation>
    <scope>NUCLEOTIDE SEQUENCE [LARGE SCALE GENOMIC DNA]</scope>
    <source>
        <strain evidence="9 10">OM05-11AA</strain>
    </source>
</reference>
<gene>
    <name evidence="9" type="ORF">DXB61_05105</name>
    <name evidence="8" type="ORF">GMD66_01100</name>
</gene>
<dbReference type="InterPro" id="IPR033985">
    <property type="entry name" value="SusD-like_N"/>
</dbReference>
<evidence type="ECO:0000256" key="2">
    <source>
        <dbReference type="ARBA" id="ARBA00006275"/>
    </source>
</evidence>